<gene>
    <name evidence="2" type="ORF">FVO59_03950</name>
</gene>
<feature type="transmembrane region" description="Helical" evidence="1">
    <location>
        <begin position="97"/>
        <end position="118"/>
    </location>
</feature>
<sequence>MTDGTMTARTVLTPRVAAAGLVVVTAYAALAALQIFVLNPLAAVPGASLSAVYAEMDAVGETMPVAMPAVVLGIGVVAAVVVAVLSIRSRLEPAHSALLFLLLLVFGTPGYFVASFGPGMNLADTFMISGADYSRWSLVLYAVSMAAVVAVVVLVTRLALRRPAVVKG</sequence>
<dbReference type="RefSeq" id="WP_182254870.1">
    <property type="nucleotide sequence ID" value="NZ_CP043732.1"/>
</dbReference>
<name>A0A7D7W7Q3_9MICO</name>
<evidence type="ECO:0000313" key="2">
    <source>
        <dbReference type="EMBL" id="QMU96455.1"/>
    </source>
</evidence>
<keyword evidence="1" id="KW-0812">Transmembrane</keyword>
<feature type="transmembrane region" description="Helical" evidence="1">
    <location>
        <begin position="16"/>
        <end position="37"/>
    </location>
</feature>
<keyword evidence="1" id="KW-1133">Transmembrane helix</keyword>
<evidence type="ECO:0008006" key="4">
    <source>
        <dbReference type="Google" id="ProtNLM"/>
    </source>
</evidence>
<evidence type="ECO:0000313" key="3">
    <source>
        <dbReference type="Proteomes" id="UP000515708"/>
    </source>
</evidence>
<proteinExistence type="predicted"/>
<keyword evidence="1" id="KW-0472">Membrane</keyword>
<dbReference type="AlphaFoldDB" id="A0A7D7W7Q3"/>
<evidence type="ECO:0000256" key="1">
    <source>
        <dbReference type="SAM" id="Phobius"/>
    </source>
</evidence>
<feature type="transmembrane region" description="Helical" evidence="1">
    <location>
        <begin position="138"/>
        <end position="160"/>
    </location>
</feature>
<organism evidence="2 3">
    <name type="scientific">Microbacterium esteraromaticum</name>
    <dbReference type="NCBI Taxonomy" id="57043"/>
    <lineage>
        <taxon>Bacteria</taxon>
        <taxon>Bacillati</taxon>
        <taxon>Actinomycetota</taxon>
        <taxon>Actinomycetes</taxon>
        <taxon>Micrococcales</taxon>
        <taxon>Microbacteriaceae</taxon>
        <taxon>Microbacterium</taxon>
    </lineage>
</organism>
<dbReference type="Proteomes" id="UP000515708">
    <property type="component" value="Chromosome"/>
</dbReference>
<protein>
    <recommendedName>
        <fullName evidence="4">Integral membrane protein</fullName>
    </recommendedName>
</protein>
<accession>A0A7D7W7Q3</accession>
<dbReference type="EMBL" id="CP043732">
    <property type="protein sequence ID" value="QMU96455.1"/>
    <property type="molecule type" value="Genomic_DNA"/>
</dbReference>
<reference evidence="2 3" key="1">
    <citation type="journal article" date="2020" name="Front. Microbiol.">
        <title>Design of Bacterial Strain-Specific qPCR Assays Using NGS Data and Publicly Available Resources and Its Application to Track Biocontrol Strains.</title>
        <authorList>
            <person name="Hernandez I."/>
            <person name="Sant C."/>
            <person name="Martinez R."/>
            <person name="Fernandez C."/>
        </authorList>
    </citation>
    <scope>NUCLEOTIDE SEQUENCE [LARGE SCALE GENOMIC DNA]</scope>
    <source>
        <strain evidence="2 3">B24</strain>
    </source>
</reference>
<feature type="transmembrane region" description="Helical" evidence="1">
    <location>
        <begin position="65"/>
        <end position="85"/>
    </location>
</feature>